<dbReference type="EMBL" id="JNCF01000089">
    <property type="protein sequence ID" value="KGP62240.1"/>
    <property type="molecule type" value="Genomic_DNA"/>
</dbReference>
<feature type="region of interest" description="Disordered" evidence="1">
    <location>
        <begin position="1"/>
        <end position="44"/>
    </location>
</feature>
<dbReference type="AlphaFoldDB" id="A0A0A2SM65"/>
<keyword evidence="3" id="KW-1185">Reference proteome</keyword>
<reference evidence="2 3" key="1">
    <citation type="submission" date="2014-05" db="EMBL/GenBank/DDBJ databases">
        <authorList>
            <person name="Rizzardi K."/>
            <person name="Winiecka-Krusnell J."/>
            <person name="Ramliden M."/>
            <person name="Alm E."/>
            <person name="Andersson S."/>
            <person name="Byfors S."/>
        </authorList>
    </citation>
    <scope>NUCLEOTIDE SEQUENCE [LARGE SCALE GENOMIC DNA]</scope>
    <source>
        <strain evidence="2 3">LEGN</strain>
    </source>
</reference>
<protein>
    <submittedName>
        <fullName evidence="2">Uncharacterized protein</fullName>
    </submittedName>
</protein>
<evidence type="ECO:0000313" key="3">
    <source>
        <dbReference type="Proteomes" id="UP000054422"/>
    </source>
</evidence>
<accession>A0A0A2SM65</accession>
<sequence length="67" mass="7428">MDIHSTSKMLARMLGTKKPKNLIAENDQSDPIPELKRHPGMEPNAEMQNTLANMLGASSSKKYSPMD</sequence>
<gene>
    <name evidence="2" type="ORF">EP47_01445</name>
</gene>
<comment type="caution">
    <text evidence="2">The sequence shown here is derived from an EMBL/GenBank/DDBJ whole genome shotgun (WGS) entry which is preliminary data.</text>
</comment>
<organism evidence="2 3">
    <name type="scientific">Legionella norrlandica</name>
    <dbReference type="NCBI Taxonomy" id="1498499"/>
    <lineage>
        <taxon>Bacteria</taxon>
        <taxon>Pseudomonadati</taxon>
        <taxon>Pseudomonadota</taxon>
        <taxon>Gammaproteobacteria</taxon>
        <taxon>Legionellales</taxon>
        <taxon>Legionellaceae</taxon>
        <taxon>Legionella</taxon>
    </lineage>
</organism>
<dbReference type="RefSeq" id="WP_035891445.1">
    <property type="nucleotide sequence ID" value="NZ_JNCF01000089.1"/>
</dbReference>
<dbReference type="Proteomes" id="UP000054422">
    <property type="component" value="Unassembled WGS sequence"/>
</dbReference>
<evidence type="ECO:0000313" key="2">
    <source>
        <dbReference type="EMBL" id="KGP62240.1"/>
    </source>
</evidence>
<name>A0A0A2SM65_9GAMM</name>
<evidence type="ECO:0000256" key="1">
    <source>
        <dbReference type="SAM" id="MobiDB-lite"/>
    </source>
</evidence>
<dbReference type="OrthoDB" id="5644989at2"/>
<proteinExistence type="predicted"/>